<accession>A0A448WWR3</accession>
<feature type="compositionally biased region" description="Polar residues" evidence="1">
    <location>
        <begin position="73"/>
        <end position="90"/>
    </location>
</feature>
<sequence>MKQPRARGAPVKVAGSGGPLRRPTRRCWAHGPKWTGVAAAGPSQEHSACLLLPLLWRPRLDCRPSPRPAAQADATNSRQPDAATTSTQAAGANGLPAQRSPDGSDRCPSRPCLVPAGPKKSPSPSEAAQSLEEARKRHSILFCQATTDCSQTPSLAPSPSFCYLPSFVPHLPITSPLSLSPSARSAAQTRLAFRPSSVAGWPAGLYDTVWSRFFV</sequence>
<protein>
    <submittedName>
        <fullName evidence="2">Uncharacterized protein</fullName>
    </submittedName>
</protein>
<organism evidence="2 3">
    <name type="scientific">Protopolystoma xenopodis</name>
    <dbReference type="NCBI Taxonomy" id="117903"/>
    <lineage>
        <taxon>Eukaryota</taxon>
        <taxon>Metazoa</taxon>
        <taxon>Spiralia</taxon>
        <taxon>Lophotrochozoa</taxon>
        <taxon>Platyhelminthes</taxon>
        <taxon>Monogenea</taxon>
        <taxon>Polyopisthocotylea</taxon>
        <taxon>Polystomatidea</taxon>
        <taxon>Polystomatidae</taxon>
        <taxon>Protopolystoma</taxon>
    </lineage>
</organism>
<evidence type="ECO:0000256" key="1">
    <source>
        <dbReference type="SAM" id="MobiDB-lite"/>
    </source>
</evidence>
<reference evidence="2" key="1">
    <citation type="submission" date="2018-11" db="EMBL/GenBank/DDBJ databases">
        <authorList>
            <consortium name="Pathogen Informatics"/>
        </authorList>
    </citation>
    <scope>NUCLEOTIDE SEQUENCE</scope>
</reference>
<dbReference type="EMBL" id="CAAALY010054786">
    <property type="protein sequence ID" value="VEL22118.1"/>
    <property type="molecule type" value="Genomic_DNA"/>
</dbReference>
<evidence type="ECO:0000313" key="3">
    <source>
        <dbReference type="Proteomes" id="UP000784294"/>
    </source>
</evidence>
<feature type="region of interest" description="Disordered" evidence="1">
    <location>
        <begin position="1"/>
        <end position="27"/>
    </location>
</feature>
<comment type="caution">
    <text evidence="2">The sequence shown here is derived from an EMBL/GenBank/DDBJ whole genome shotgun (WGS) entry which is preliminary data.</text>
</comment>
<dbReference type="Proteomes" id="UP000784294">
    <property type="component" value="Unassembled WGS sequence"/>
</dbReference>
<feature type="region of interest" description="Disordered" evidence="1">
    <location>
        <begin position="61"/>
        <end position="131"/>
    </location>
</feature>
<dbReference type="AlphaFoldDB" id="A0A448WWR3"/>
<gene>
    <name evidence="2" type="ORF">PXEA_LOCUS15558</name>
</gene>
<proteinExistence type="predicted"/>
<name>A0A448WWR3_9PLAT</name>
<evidence type="ECO:0000313" key="2">
    <source>
        <dbReference type="EMBL" id="VEL22118.1"/>
    </source>
</evidence>
<keyword evidence="3" id="KW-1185">Reference proteome</keyword>